<dbReference type="SUPFAM" id="SSF53098">
    <property type="entry name" value="Ribonuclease H-like"/>
    <property type="match status" value="1"/>
</dbReference>
<sequence length="910" mass="102869">MPALRSSSRSEEVKKLILIDSNALVHRAFHALPPSLTSPKGVLTNAVYGFTSVLLKMLKDLKPDYIAATYDLAGPTFRHEEFEEYKAHREKAPDELYNQIPMTKNILEKFGIPIYEKPGFEADDLIGTLAEVAKKTPPAGGLQVIIVTGDLDTLQLVDKDRVVVFTLRKGLTDTIIYDEKGVRERYGLNPDQVTDYKGLKGDPSDNIPGVPGIGEKTASALIQTFGNIEGLYKAISNFQFPISKKQREGIIKPLSEKLIQKLQENKDQAFFSKKLATIIRNVEIDFSLEKTDWKANLDYQGIEKLFKELGFFSLIKRLGESGVIGQEETYQASLIAPPETESSSFRHCSKKEDIKNALVSMGGLKEFALDIQDDYFIFGGENKECFGFDLNNLTGTGSEVLKLRQTFSSLIENPSTAKVGHDLKLPIKKFLKIGVSAKGLFFDTKIAAYLLKPDRKDYDLGLVYLNQFNEDLRPDRSNRISAIWRLKKVFEEKMKAESLVEVFETIEMPLVSILAEMELFGIRIDVKMLKKLSQSTNKELSKLESKIYRYAGTKFNINSPQQLKEIIFEKLKMSGKIRKTAGGALSTAAGELEKLSEQHPIIDLILKYRELQKLKTTYIDPFPELIDPKTERIHTTLNQTGTVTGRLSSQDPNLQNIPVKTELGQEFRRSFIASPKYKLVSLDYSQLELRIAAHISGDKKMTAAFKRGEDIHTRTAAEIFEVDPDKVTPSMRREAKAMNFGLLYGMGITGFQRASGVSKDRAREFIDRYMTEFDGVAQYMESMRTKARKDGYVETIFGRKRYLPEIRSGIPQLMSQAERMAINMPVQGTEADLLKLAMIKIEKLINSDYQPGDVKMLLQIHDELLFEIKDNLAEKAGFKIKNIMENIYKLNVPLTVDLKCGYNWVDMAPL</sequence>
<evidence type="ECO:0000313" key="14">
    <source>
        <dbReference type="EMBL" id="OGN26545.1"/>
    </source>
</evidence>
<evidence type="ECO:0000256" key="8">
    <source>
        <dbReference type="ARBA" id="ARBA00023204"/>
    </source>
</evidence>
<dbReference type="Pfam" id="PF01367">
    <property type="entry name" value="5_3_exonuc"/>
    <property type="match status" value="1"/>
</dbReference>
<dbReference type="InterPro" id="IPR002298">
    <property type="entry name" value="DNA_polymerase_A"/>
</dbReference>
<proteinExistence type="inferred from homology"/>
<accession>A0A1F8GMA2</accession>
<dbReference type="InterPro" id="IPR054690">
    <property type="entry name" value="DNA_polI_exonuclease"/>
</dbReference>
<dbReference type="GO" id="GO:0006302">
    <property type="term" value="P:double-strand break repair"/>
    <property type="evidence" value="ECO:0007669"/>
    <property type="project" value="TreeGrafter"/>
</dbReference>
<feature type="domain" description="5'-3' exonuclease" evidence="12">
    <location>
        <begin position="14"/>
        <end position="294"/>
    </location>
</feature>
<keyword evidence="2 11" id="KW-0808">Transferase</keyword>
<dbReference type="Gene3D" id="3.30.420.10">
    <property type="entry name" value="Ribonuclease H-like superfamily/Ribonuclease H"/>
    <property type="match status" value="1"/>
</dbReference>
<evidence type="ECO:0000259" key="12">
    <source>
        <dbReference type="SMART" id="SM00475"/>
    </source>
</evidence>
<reference evidence="14 15" key="1">
    <citation type="journal article" date="2016" name="Nat. Commun.">
        <title>Thousands of microbial genomes shed light on interconnected biogeochemical processes in an aquifer system.</title>
        <authorList>
            <person name="Anantharaman K."/>
            <person name="Brown C.T."/>
            <person name="Hug L.A."/>
            <person name="Sharon I."/>
            <person name="Castelle C.J."/>
            <person name="Probst A.J."/>
            <person name="Thomas B.C."/>
            <person name="Singh A."/>
            <person name="Wilkins M.J."/>
            <person name="Karaoz U."/>
            <person name="Brodie E.L."/>
            <person name="Williams K.H."/>
            <person name="Hubbard S.S."/>
            <person name="Banfield J.F."/>
        </authorList>
    </citation>
    <scope>NUCLEOTIDE SEQUENCE [LARGE SCALE GENOMIC DNA]</scope>
</reference>
<keyword evidence="6 11" id="KW-0239">DNA-directed DNA polymerase</keyword>
<dbReference type="STRING" id="1802697.A2925_03330"/>
<dbReference type="SUPFAM" id="SSF88723">
    <property type="entry name" value="PIN domain-like"/>
    <property type="match status" value="1"/>
</dbReference>
<dbReference type="SMART" id="SM00475">
    <property type="entry name" value="53EXOc"/>
    <property type="match status" value="1"/>
</dbReference>
<dbReference type="CDD" id="cd08637">
    <property type="entry name" value="DNA_pol_A_pol_I_C"/>
    <property type="match status" value="1"/>
</dbReference>
<comment type="caution">
    <text evidence="14">The sequence shown here is derived from an EMBL/GenBank/DDBJ whole genome shotgun (WGS) entry which is preliminary data.</text>
</comment>
<dbReference type="Proteomes" id="UP000178256">
    <property type="component" value="Unassembled WGS sequence"/>
</dbReference>
<keyword evidence="11" id="KW-0540">Nuclease</keyword>
<dbReference type="Gene3D" id="1.20.1060.10">
    <property type="entry name" value="Taq DNA Polymerase, Chain T, domain 4"/>
    <property type="match status" value="1"/>
</dbReference>
<dbReference type="InterPro" id="IPR043502">
    <property type="entry name" value="DNA/RNA_pol_sf"/>
</dbReference>
<gene>
    <name evidence="11" type="primary">polA</name>
    <name evidence="14" type="ORF">A2925_03330</name>
</gene>
<evidence type="ECO:0000256" key="3">
    <source>
        <dbReference type="ARBA" id="ARBA00022695"/>
    </source>
</evidence>
<dbReference type="NCBIfam" id="NF004397">
    <property type="entry name" value="PRK05755.1"/>
    <property type="match status" value="1"/>
</dbReference>
<dbReference type="Gene3D" id="3.40.50.1010">
    <property type="entry name" value="5'-nuclease"/>
    <property type="match status" value="1"/>
</dbReference>
<keyword evidence="11" id="KW-0378">Hydrolase</keyword>
<dbReference type="GO" id="GO:0008409">
    <property type="term" value="F:5'-3' exonuclease activity"/>
    <property type="evidence" value="ECO:0007669"/>
    <property type="project" value="UniProtKB-UniRule"/>
</dbReference>
<comment type="similarity">
    <text evidence="1 11">Belongs to the DNA polymerase type-A family.</text>
</comment>
<dbReference type="InterPro" id="IPR036279">
    <property type="entry name" value="5-3_exonuclease_C_sf"/>
</dbReference>
<dbReference type="CDD" id="cd09859">
    <property type="entry name" value="PIN_53EXO"/>
    <property type="match status" value="1"/>
</dbReference>
<evidence type="ECO:0000256" key="5">
    <source>
        <dbReference type="ARBA" id="ARBA00022763"/>
    </source>
</evidence>
<evidence type="ECO:0000256" key="1">
    <source>
        <dbReference type="ARBA" id="ARBA00007705"/>
    </source>
</evidence>
<evidence type="ECO:0000256" key="10">
    <source>
        <dbReference type="NCBIfam" id="TIGR00593"/>
    </source>
</evidence>
<feature type="domain" description="DNA-directed DNA polymerase family A palm" evidence="13">
    <location>
        <begin position="664"/>
        <end position="872"/>
    </location>
</feature>
<dbReference type="FunFam" id="1.10.150.20:FF:000002">
    <property type="entry name" value="DNA polymerase I"/>
    <property type="match status" value="1"/>
</dbReference>
<dbReference type="SUPFAM" id="SSF47807">
    <property type="entry name" value="5' to 3' exonuclease, C-terminal subdomain"/>
    <property type="match status" value="1"/>
</dbReference>
<dbReference type="Pfam" id="PF02739">
    <property type="entry name" value="5_3_exonuc_N"/>
    <property type="match status" value="1"/>
</dbReference>
<dbReference type="SMART" id="SM00279">
    <property type="entry name" value="HhH2"/>
    <property type="match status" value="1"/>
</dbReference>
<evidence type="ECO:0000313" key="15">
    <source>
        <dbReference type="Proteomes" id="UP000178256"/>
    </source>
</evidence>
<dbReference type="GO" id="GO:0006261">
    <property type="term" value="P:DNA-templated DNA replication"/>
    <property type="evidence" value="ECO:0007669"/>
    <property type="project" value="UniProtKB-UniRule"/>
</dbReference>
<evidence type="ECO:0000256" key="4">
    <source>
        <dbReference type="ARBA" id="ARBA00022705"/>
    </source>
</evidence>
<dbReference type="FunFam" id="1.20.1060.10:FF:000001">
    <property type="entry name" value="DNA polymerase I"/>
    <property type="match status" value="1"/>
</dbReference>
<dbReference type="SUPFAM" id="SSF56672">
    <property type="entry name" value="DNA/RNA polymerases"/>
    <property type="match status" value="1"/>
</dbReference>
<evidence type="ECO:0000256" key="2">
    <source>
        <dbReference type="ARBA" id="ARBA00022679"/>
    </source>
</evidence>
<dbReference type="NCBIfam" id="TIGR00593">
    <property type="entry name" value="pola"/>
    <property type="match status" value="1"/>
</dbReference>
<keyword evidence="4 11" id="KW-0235">DNA replication</keyword>
<dbReference type="PRINTS" id="PR00868">
    <property type="entry name" value="DNAPOLI"/>
</dbReference>
<dbReference type="EMBL" id="MGKL01000004">
    <property type="protein sequence ID" value="OGN26545.1"/>
    <property type="molecule type" value="Genomic_DNA"/>
</dbReference>
<dbReference type="GO" id="GO:0003887">
    <property type="term" value="F:DNA-directed DNA polymerase activity"/>
    <property type="evidence" value="ECO:0007669"/>
    <property type="project" value="UniProtKB-UniRule"/>
</dbReference>
<dbReference type="AlphaFoldDB" id="A0A1F8GMA2"/>
<dbReference type="FunFam" id="1.10.150.20:FF:000003">
    <property type="entry name" value="DNA polymerase I"/>
    <property type="match status" value="1"/>
</dbReference>
<dbReference type="Pfam" id="PF00476">
    <property type="entry name" value="DNA_pol_A"/>
    <property type="match status" value="1"/>
</dbReference>
<dbReference type="PANTHER" id="PTHR10133:SF27">
    <property type="entry name" value="DNA POLYMERASE NU"/>
    <property type="match status" value="1"/>
</dbReference>
<comment type="function">
    <text evidence="11">In addition to polymerase activity, this DNA polymerase exhibits 5'-3' exonuclease activity.</text>
</comment>
<evidence type="ECO:0000256" key="7">
    <source>
        <dbReference type="ARBA" id="ARBA00023125"/>
    </source>
</evidence>
<keyword evidence="5 11" id="KW-0227">DNA damage</keyword>
<keyword evidence="7 11" id="KW-0238">DNA-binding</keyword>
<comment type="catalytic activity">
    <reaction evidence="9 11">
        <text>DNA(n) + a 2'-deoxyribonucleoside 5'-triphosphate = DNA(n+1) + diphosphate</text>
        <dbReference type="Rhea" id="RHEA:22508"/>
        <dbReference type="Rhea" id="RHEA-COMP:17339"/>
        <dbReference type="Rhea" id="RHEA-COMP:17340"/>
        <dbReference type="ChEBI" id="CHEBI:33019"/>
        <dbReference type="ChEBI" id="CHEBI:61560"/>
        <dbReference type="ChEBI" id="CHEBI:173112"/>
        <dbReference type="EC" id="2.7.7.7"/>
    </reaction>
</comment>
<dbReference type="SMART" id="SM00482">
    <property type="entry name" value="POLAc"/>
    <property type="match status" value="1"/>
</dbReference>
<evidence type="ECO:0000256" key="9">
    <source>
        <dbReference type="ARBA" id="ARBA00049244"/>
    </source>
</evidence>
<dbReference type="InterPro" id="IPR018320">
    <property type="entry name" value="DNA_polymerase_1"/>
</dbReference>
<evidence type="ECO:0000256" key="6">
    <source>
        <dbReference type="ARBA" id="ARBA00022932"/>
    </source>
</evidence>
<name>A0A1F8GMA2_9BACT</name>
<dbReference type="CDD" id="cd06140">
    <property type="entry name" value="DNA_polA_I_Bacillus_like_exo"/>
    <property type="match status" value="1"/>
</dbReference>
<dbReference type="Gene3D" id="1.10.150.20">
    <property type="entry name" value="5' to 3' exonuclease, C-terminal subdomain"/>
    <property type="match status" value="2"/>
</dbReference>
<keyword evidence="11" id="KW-0269">Exonuclease</keyword>
<dbReference type="Pfam" id="PF22619">
    <property type="entry name" value="DNA_polI_exo1"/>
    <property type="match status" value="1"/>
</dbReference>
<organism evidence="14 15">
    <name type="scientific">Candidatus Yanofskybacteria bacterium RIFCSPLOWO2_01_FULL_44_22</name>
    <dbReference type="NCBI Taxonomy" id="1802697"/>
    <lineage>
        <taxon>Bacteria</taxon>
        <taxon>Candidatus Yanofskyibacteriota</taxon>
    </lineage>
</organism>
<dbReference type="EC" id="2.7.7.7" evidence="10 11"/>
<dbReference type="InterPro" id="IPR036397">
    <property type="entry name" value="RNaseH_sf"/>
</dbReference>
<evidence type="ECO:0000259" key="13">
    <source>
        <dbReference type="SMART" id="SM00482"/>
    </source>
</evidence>
<dbReference type="InterPro" id="IPR008918">
    <property type="entry name" value="HhH2"/>
</dbReference>
<dbReference type="InterPro" id="IPR002421">
    <property type="entry name" value="5-3_exonuclease"/>
</dbReference>
<protein>
    <recommendedName>
        <fullName evidence="10 11">DNA polymerase I</fullName>
        <ecNumber evidence="10 11">2.7.7.7</ecNumber>
    </recommendedName>
</protein>
<dbReference type="InterPro" id="IPR020046">
    <property type="entry name" value="5-3_exonucl_a-hlix_arch_N"/>
</dbReference>
<dbReference type="InterPro" id="IPR001098">
    <property type="entry name" value="DNA-dir_DNA_pol_A_palm_dom"/>
</dbReference>
<dbReference type="CDD" id="cd09898">
    <property type="entry name" value="H3TH_53EXO"/>
    <property type="match status" value="1"/>
</dbReference>
<dbReference type="InterPro" id="IPR012337">
    <property type="entry name" value="RNaseH-like_sf"/>
</dbReference>
<dbReference type="InterPro" id="IPR029060">
    <property type="entry name" value="PIN-like_dom_sf"/>
</dbReference>
<dbReference type="GO" id="GO:0003677">
    <property type="term" value="F:DNA binding"/>
    <property type="evidence" value="ECO:0007669"/>
    <property type="project" value="UniProtKB-UniRule"/>
</dbReference>
<keyword evidence="3 11" id="KW-0548">Nucleotidyltransferase</keyword>
<dbReference type="InterPro" id="IPR020045">
    <property type="entry name" value="DNA_polI_H3TH"/>
</dbReference>
<dbReference type="Gene3D" id="3.30.70.370">
    <property type="match status" value="1"/>
</dbReference>
<dbReference type="PANTHER" id="PTHR10133">
    <property type="entry name" value="DNA POLYMERASE I"/>
    <property type="match status" value="1"/>
</dbReference>
<keyword evidence="8 11" id="KW-0234">DNA repair</keyword>
<evidence type="ECO:0000256" key="11">
    <source>
        <dbReference type="RuleBase" id="RU004460"/>
    </source>
</evidence>